<sequence length="173" mass="18861">MSEDTTLNPVELATELTIAWLGNQNNRVSPDDVPAFLRTMHATLNELSGSPAPATEAADTGAETTEYTPAVSVRKSLASPDHIISMIDGKPYRTLRRHLSTHGLTPDEYRARYNLKADYPMVAPSYSEARRSMAKLIGLGSKGRQARNASAEEPAAAPEAKPATRRRKKTEEA</sequence>
<evidence type="ECO:0000313" key="3">
    <source>
        <dbReference type="EMBL" id="PCD02439.1"/>
    </source>
</evidence>
<feature type="compositionally biased region" description="Low complexity" evidence="2">
    <location>
        <begin position="151"/>
        <end position="161"/>
    </location>
</feature>
<evidence type="ECO:0000313" key="4">
    <source>
        <dbReference type="Proteomes" id="UP000218366"/>
    </source>
</evidence>
<dbReference type="Gene3D" id="1.10.10.1550">
    <property type="entry name" value="ROS/MUCR transcriptional regulator protein"/>
    <property type="match status" value="1"/>
</dbReference>
<keyword evidence="4" id="KW-1185">Reference proteome</keyword>
<organism evidence="3 4">
    <name type="scientific">Sphingomonas spermidinifaciens</name>
    <dbReference type="NCBI Taxonomy" id="1141889"/>
    <lineage>
        <taxon>Bacteria</taxon>
        <taxon>Pseudomonadati</taxon>
        <taxon>Pseudomonadota</taxon>
        <taxon>Alphaproteobacteria</taxon>
        <taxon>Sphingomonadales</taxon>
        <taxon>Sphingomonadaceae</taxon>
        <taxon>Sphingomonas</taxon>
    </lineage>
</organism>
<dbReference type="RefSeq" id="WP_096343817.1">
    <property type="nucleotide sequence ID" value="NZ_NWMW01000002.1"/>
</dbReference>
<reference evidence="3 4" key="1">
    <citation type="submission" date="2017-09" db="EMBL/GenBank/DDBJ databases">
        <title>Sphingomonas spermidinifaciens 9NM-10, whole genome shotgun sequence.</title>
        <authorList>
            <person name="Feng G."/>
            <person name="Zhu H."/>
        </authorList>
    </citation>
    <scope>NUCLEOTIDE SEQUENCE [LARGE SCALE GENOMIC DNA]</scope>
    <source>
        <strain evidence="3 4">9NM-10</strain>
    </source>
</reference>
<dbReference type="AlphaFoldDB" id="A0A2A4B3T6"/>
<dbReference type="OrthoDB" id="9809693at2"/>
<dbReference type="InterPro" id="IPR041920">
    <property type="entry name" value="ROS/MUCR_sf"/>
</dbReference>
<gene>
    <name evidence="3" type="ORF">COC42_13535</name>
</gene>
<evidence type="ECO:0000256" key="1">
    <source>
        <dbReference type="ARBA" id="ARBA00007031"/>
    </source>
</evidence>
<dbReference type="Pfam" id="PF05443">
    <property type="entry name" value="ROS_MUCR"/>
    <property type="match status" value="1"/>
</dbReference>
<name>A0A2A4B3T6_9SPHN</name>
<feature type="region of interest" description="Disordered" evidence="2">
    <location>
        <begin position="47"/>
        <end position="68"/>
    </location>
</feature>
<comment type="caution">
    <text evidence="3">The sequence shown here is derived from an EMBL/GenBank/DDBJ whole genome shotgun (WGS) entry which is preliminary data.</text>
</comment>
<feature type="region of interest" description="Disordered" evidence="2">
    <location>
        <begin position="140"/>
        <end position="173"/>
    </location>
</feature>
<proteinExistence type="inferred from homology"/>
<dbReference type="GO" id="GO:0003677">
    <property type="term" value="F:DNA binding"/>
    <property type="evidence" value="ECO:0007669"/>
    <property type="project" value="InterPro"/>
</dbReference>
<evidence type="ECO:0000256" key="2">
    <source>
        <dbReference type="SAM" id="MobiDB-lite"/>
    </source>
</evidence>
<feature type="compositionally biased region" description="Basic residues" evidence="2">
    <location>
        <begin position="163"/>
        <end position="173"/>
    </location>
</feature>
<protein>
    <submittedName>
        <fullName evidence="3">Transcriptional regulator</fullName>
    </submittedName>
</protein>
<dbReference type="InterPro" id="IPR008807">
    <property type="entry name" value="ROS_MUCR"/>
</dbReference>
<dbReference type="GO" id="GO:0006355">
    <property type="term" value="P:regulation of DNA-templated transcription"/>
    <property type="evidence" value="ECO:0007669"/>
    <property type="project" value="InterPro"/>
</dbReference>
<feature type="compositionally biased region" description="Low complexity" evidence="2">
    <location>
        <begin position="52"/>
        <end position="68"/>
    </location>
</feature>
<dbReference type="EMBL" id="NWMW01000002">
    <property type="protein sequence ID" value="PCD02439.1"/>
    <property type="molecule type" value="Genomic_DNA"/>
</dbReference>
<dbReference type="Proteomes" id="UP000218366">
    <property type="component" value="Unassembled WGS sequence"/>
</dbReference>
<accession>A0A2A4B3T6</accession>
<comment type="similarity">
    <text evidence="1">Belongs to the ros/MucR family.</text>
</comment>
<dbReference type="GO" id="GO:0008270">
    <property type="term" value="F:zinc ion binding"/>
    <property type="evidence" value="ECO:0007669"/>
    <property type="project" value="InterPro"/>
</dbReference>